<proteinExistence type="predicted"/>
<keyword evidence="2" id="KW-1185">Reference proteome</keyword>
<organism evidence="1 2">
    <name type="scientific">Crenobacter oryzisoli</name>
    <dbReference type="NCBI Taxonomy" id="3056844"/>
    <lineage>
        <taxon>Bacteria</taxon>
        <taxon>Pseudomonadati</taxon>
        <taxon>Pseudomonadota</taxon>
        <taxon>Betaproteobacteria</taxon>
        <taxon>Neisseriales</taxon>
        <taxon>Neisseriaceae</taxon>
        <taxon>Crenobacter</taxon>
    </lineage>
</organism>
<protein>
    <submittedName>
        <fullName evidence="1">Phage major capsid protein, P2 family</fullName>
    </submittedName>
</protein>
<evidence type="ECO:0000313" key="2">
    <source>
        <dbReference type="Proteomes" id="UP001168540"/>
    </source>
</evidence>
<dbReference type="NCBIfam" id="TIGR01551">
    <property type="entry name" value="major_capsid_P2"/>
    <property type="match status" value="1"/>
</dbReference>
<sequence length="348" mass="38866">MKNDTRPRYEAFATQVAKLNGVASAANTFTVEPSVQQKLEDRIQLSSAFLQKINMVPVDEKDGEKVGLGVLGTSAGRTKTGPNKKRWPRSLADFSKGGYKCQKTDFDTAIPYAQLDLWAKFPDFQNRLTNAIATQQALDRIMIGWNGTSIAEDTDRDANPLLQDVNKGWLQKYREESPARVMHEVEKGSGKVLIGPDIPTAKGYKTLDALVFDAVNGLIHEVFAESTDLVVIVGRDLLSEKYFPKINRDQPASEELATDIIVAQKTIGNLPAVRVPFFPANTMLITSLSNLSIYYQTGARRRHLRDEPDYNWIADYQSSNEDYVVEVYEAGCLVENIELVEPEEETKA</sequence>
<dbReference type="EMBL" id="JAUEDK010000019">
    <property type="protein sequence ID" value="MDN0075588.1"/>
    <property type="molecule type" value="Genomic_DNA"/>
</dbReference>
<evidence type="ECO:0000313" key="1">
    <source>
        <dbReference type="EMBL" id="MDN0075588.1"/>
    </source>
</evidence>
<accession>A0ABT7XP66</accession>
<name>A0ABT7XP66_9NEIS</name>
<dbReference type="Pfam" id="PF05125">
    <property type="entry name" value="Phage_cap_P2"/>
    <property type="match status" value="1"/>
</dbReference>
<dbReference type="RefSeq" id="WP_289830222.1">
    <property type="nucleotide sequence ID" value="NZ_JAUEDK010000019.1"/>
</dbReference>
<reference evidence="1" key="1">
    <citation type="submission" date="2023-06" db="EMBL/GenBank/DDBJ databases">
        <authorList>
            <person name="Zhang S."/>
        </authorList>
    </citation>
    <scope>NUCLEOTIDE SEQUENCE</scope>
    <source>
        <strain evidence="1">SG2303</strain>
    </source>
</reference>
<gene>
    <name evidence="1" type="ORF">QU481_11865</name>
</gene>
<dbReference type="InterPro" id="IPR006441">
    <property type="entry name" value="Phage_P2_GpN"/>
</dbReference>
<dbReference type="Proteomes" id="UP001168540">
    <property type="component" value="Unassembled WGS sequence"/>
</dbReference>
<comment type="caution">
    <text evidence="1">The sequence shown here is derived from an EMBL/GenBank/DDBJ whole genome shotgun (WGS) entry which is preliminary data.</text>
</comment>